<gene>
    <name evidence="2" type="ORF">F5891DRAFT_57784</name>
</gene>
<feature type="region of interest" description="Disordered" evidence="1">
    <location>
        <begin position="1"/>
        <end position="38"/>
    </location>
</feature>
<dbReference type="Proteomes" id="UP001195769">
    <property type="component" value="Unassembled WGS sequence"/>
</dbReference>
<accession>A0AAD4ED20</accession>
<feature type="compositionally biased region" description="Polar residues" evidence="1">
    <location>
        <begin position="297"/>
        <end position="313"/>
    </location>
</feature>
<proteinExistence type="predicted"/>
<dbReference type="RefSeq" id="XP_041229450.1">
    <property type="nucleotide sequence ID" value="XM_041372342.1"/>
</dbReference>
<keyword evidence="3" id="KW-1185">Reference proteome</keyword>
<evidence type="ECO:0000313" key="3">
    <source>
        <dbReference type="Proteomes" id="UP001195769"/>
    </source>
</evidence>
<organism evidence="2 3">
    <name type="scientific">Suillus fuscotomentosus</name>
    <dbReference type="NCBI Taxonomy" id="1912939"/>
    <lineage>
        <taxon>Eukaryota</taxon>
        <taxon>Fungi</taxon>
        <taxon>Dikarya</taxon>
        <taxon>Basidiomycota</taxon>
        <taxon>Agaricomycotina</taxon>
        <taxon>Agaricomycetes</taxon>
        <taxon>Agaricomycetidae</taxon>
        <taxon>Boletales</taxon>
        <taxon>Suillineae</taxon>
        <taxon>Suillaceae</taxon>
        <taxon>Suillus</taxon>
    </lineage>
</organism>
<feature type="compositionally biased region" description="Low complexity" evidence="1">
    <location>
        <begin position="318"/>
        <end position="332"/>
    </location>
</feature>
<comment type="caution">
    <text evidence="2">The sequence shown here is derived from an EMBL/GenBank/DDBJ whole genome shotgun (WGS) entry which is preliminary data.</text>
</comment>
<evidence type="ECO:0000256" key="1">
    <source>
        <dbReference type="SAM" id="MobiDB-lite"/>
    </source>
</evidence>
<evidence type="ECO:0000313" key="2">
    <source>
        <dbReference type="EMBL" id="KAG1903875.1"/>
    </source>
</evidence>
<feature type="region of interest" description="Disordered" evidence="1">
    <location>
        <begin position="297"/>
        <end position="352"/>
    </location>
</feature>
<dbReference type="EMBL" id="JABBWK010000011">
    <property type="protein sequence ID" value="KAG1903875.1"/>
    <property type="molecule type" value="Genomic_DNA"/>
</dbReference>
<dbReference type="AlphaFoldDB" id="A0AAD4ED20"/>
<reference evidence="2" key="1">
    <citation type="journal article" date="2020" name="New Phytol.">
        <title>Comparative genomics reveals dynamic genome evolution in host specialist ectomycorrhizal fungi.</title>
        <authorList>
            <person name="Lofgren L.A."/>
            <person name="Nguyen N.H."/>
            <person name="Vilgalys R."/>
            <person name="Ruytinx J."/>
            <person name="Liao H.L."/>
            <person name="Branco S."/>
            <person name="Kuo A."/>
            <person name="LaButti K."/>
            <person name="Lipzen A."/>
            <person name="Andreopoulos W."/>
            <person name="Pangilinan J."/>
            <person name="Riley R."/>
            <person name="Hundley H."/>
            <person name="Na H."/>
            <person name="Barry K."/>
            <person name="Grigoriev I.V."/>
            <person name="Stajich J.E."/>
            <person name="Kennedy P.G."/>
        </authorList>
    </citation>
    <scope>NUCLEOTIDE SEQUENCE</scope>
    <source>
        <strain evidence="2">FC203</strain>
    </source>
</reference>
<sequence>MNGALRRPPSQLNSAAPDEPVAPDQPVAPHQPMAHPQPDTLFLHGEILPHTSAFGVLVSDAYQHFLAYHPAMNHLAKMTLYALVMDPSMEDINERIEEIKSYLHSHFPAIQVVTLEDSYGETPMPETFPGYNQGPFLSLSSAERQTWRLQFSLHSHVYDLYTKASTPRAKQILAFFLHLVIIHELTHVVMLVFSSEPTPTKFYGSRPLDSLNGLGLNARGQQVERGESVASMEQVITGGEVVLLMPHGQHMANCDPNSVDVGIVGSTSFQTLANSPSLSDIASGQWDLISQLPTQSIPDHMSVSRQKISGSQIRRNRTPSSPSLSTPATTPANRPGMLLIDPDTFPPSGEGHTEYHRRMARMVVAARGATGRRDLVAWVSQSPGSTSAKR</sequence>
<name>A0AAD4ED20_9AGAM</name>
<protein>
    <submittedName>
        <fullName evidence="2">Uncharacterized protein</fullName>
    </submittedName>
</protein>
<dbReference type="GeneID" id="64666640"/>